<accession>A0A1G4ITB7</accession>
<dbReference type="GO" id="GO:1990976">
    <property type="term" value="P:protein transport along microtubule to mitotic spindle pole body"/>
    <property type="evidence" value="ECO:0007669"/>
    <property type="project" value="EnsemblFungi"/>
</dbReference>
<keyword evidence="8" id="KW-0493">Microtubule</keyword>
<dbReference type="GO" id="GO:1990758">
    <property type="term" value="P:mitotic sister chromatid biorientation"/>
    <property type="evidence" value="ECO:0007669"/>
    <property type="project" value="EnsemblFungi"/>
</dbReference>
<dbReference type="GO" id="GO:0044732">
    <property type="term" value="C:mitotic spindle pole body"/>
    <property type="evidence" value="ECO:0007669"/>
    <property type="project" value="TreeGrafter"/>
</dbReference>
<dbReference type="OrthoDB" id="5586015at2759"/>
<keyword evidence="7" id="KW-0963">Cytoplasm</keyword>
<comment type="similarity">
    <text evidence="4">Belongs to the DASH complex DAM1 family.</text>
</comment>
<feature type="region of interest" description="Disordered" evidence="16">
    <location>
        <begin position="261"/>
        <end position="297"/>
    </location>
</feature>
<evidence type="ECO:0000256" key="4">
    <source>
        <dbReference type="ARBA" id="ARBA00010073"/>
    </source>
</evidence>
<dbReference type="PANTHER" id="PTHR28113:SF1">
    <property type="entry name" value="DASH COMPLEX SUBUNIT DAM1"/>
    <property type="match status" value="1"/>
</dbReference>
<evidence type="ECO:0000256" key="7">
    <source>
        <dbReference type="ARBA" id="ARBA00022490"/>
    </source>
</evidence>
<dbReference type="GO" id="GO:0051987">
    <property type="term" value="P:positive regulation of attachment of spindle microtubules to kinetochore"/>
    <property type="evidence" value="ECO:0007669"/>
    <property type="project" value="EnsemblFungi"/>
</dbReference>
<evidence type="ECO:0000256" key="2">
    <source>
        <dbReference type="ARBA" id="ARBA00004186"/>
    </source>
</evidence>
<keyword evidence="13" id="KW-0137">Centromere</keyword>
<evidence type="ECO:0000256" key="16">
    <source>
        <dbReference type="SAM" id="MobiDB-lite"/>
    </source>
</evidence>
<organism evidence="17 18">
    <name type="scientific">Lachancea dasiensis</name>
    <dbReference type="NCBI Taxonomy" id="1072105"/>
    <lineage>
        <taxon>Eukaryota</taxon>
        <taxon>Fungi</taxon>
        <taxon>Dikarya</taxon>
        <taxon>Ascomycota</taxon>
        <taxon>Saccharomycotina</taxon>
        <taxon>Saccharomycetes</taxon>
        <taxon>Saccharomycetales</taxon>
        <taxon>Saccharomycetaceae</taxon>
        <taxon>Lachancea</taxon>
    </lineage>
</organism>
<dbReference type="Pfam" id="PF08653">
    <property type="entry name" value="DASH_Dam1"/>
    <property type="match status" value="1"/>
</dbReference>
<evidence type="ECO:0000256" key="15">
    <source>
        <dbReference type="ARBA" id="ARBA00047036"/>
    </source>
</evidence>
<dbReference type="GO" id="GO:0031116">
    <property type="term" value="P:positive regulation of microtubule polymerization"/>
    <property type="evidence" value="ECO:0007669"/>
    <property type="project" value="EnsemblFungi"/>
</dbReference>
<evidence type="ECO:0000256" key="10">
    <source>
        <dbReference type="ARBA" id="ARBA00022838"/>
    </source>
</evidence>
<comment type="subcellular location">
    <subcellularLocation>
        <location evidence="3">Chromosome</location>
        <location evidence="3">Centromere</location>
        <location evidence="3">Kinetochore</location>
    </subcellularLocation>
    <subcellularLocation>
        <location evidence="2">Cytoplasm</location>
        <location evidence="2">Cytoskeleton</location>
        <location evidence="2">Spindle</location>
    </subcellularLocation>
    <subcellularLocation>
        <location evidence="1">Nucleus</location>
    </subcellularLocation>
</comment>
<evidence type="ECO:0000313" key="17">
    <source>
        <dbReference type="EMBL" id="SCU80144.1"/>
    </source>
</evidence>
<feature type="region of interest" description="Disordered" evidence="16">
    <location>
        <begin position="1"/>
        <end position="51"/>
    </location>
</feature>
<dbReference type="PANTHER" id="PTHR28113">
    <property type="entry name" value="DASH COMPLEX SUBUNIT DAM1"/>
    <property type="match status" value="1"/>
</dbReference>
<keyword evidence="10" id="KW-0995">Kinetochore</keyword>
<evidence type="ECO:0000256" key="9">
    <source>
        <dbReference type="ARBA" id="ARBA00022829"/>
    </source>
</evidence>
<gene>
    <name evidence="17" type="ORF">LADA_0B05292G</name>
</gene>
<dbReference type="GO" id="GO:0051010">
    <property type="term" value="F:microtubule plus-end binding"/>
    <property type="evidence" value="ECO:0007669"/>
    <property type="project" value="EnsemblFungi"/>
</dbReference>
<feature type="region of interest" description="Disordered" evidence="16">
    <location>
        <begin position="140"/>
        <end position="178"/>
    </location>
</feature>
<dbReference type="GO" id="GO:0098653">
    <property type="term" value="P:centromere clustering"/>
    <property type="evidence" value="ECO:0007669"/>
    <property type="project" value="EnsemblFungi"/>
</dbReference>
<name>A0A1G4ITB7_9SACH</name>
<dbReference type="GO" id="GO:1990537">
    <property type="term" value="C:mitotic spindle polar microtubule"/>
    <property type="evidence" value="ECO:0007669"/>
    <property type="project" value="TreeGrafter"/>
</dbReference>
<dbReference type="AlphaFoldDB" id="A0A1G4ITB7"/>
<dbReference type="EMBL" id="LT598456">
    <property type="protein sequence ID" value="SCU80144.1"/>
    <property type="molecule type" value="Genomic_DNA"/>
</dbReference>
<feature type="compositionally biased region" description="Low complexity" evidence="16">
    <location>
        <begin position="25"/>
        <end position="39"/>
    </location>
</feature>
<keyword evidence="6" id="KW-0158">Chromosome</keyword>
<dbReference type="STRING" id="1266660.A0A1G4ITB7"/>
<dbReference type="Proteomes" id="UP000190274">
    <property type="component" value="Chromosome B"/>
</dbReference>
<evidence type="ECO:0000256" key="8">
    <source>
        <dbReference type="ARBA" id="ARBA00022701"/>
    </source>
</evidence>
<evidence type="ECO:0000256" key="1">
    <source>
        <dbReference type="ARBA" id="ARBA00004123"/>
    </source>
</evidence>
<keyword evidence="11" id="KW-0206">Cytoskeleton</keyword>
<reference evidence="18" key="1">
    <citation type="submission" date="2016-03" db="EMBL/GenBank/DDBJ databases">
        <authorList>
            <person name="Devillers H."/>
        </authorList>
    </citation>
    <scope>NUCLEOTIDE SEQUENCE [LARGE SCALE GENOMIC DNA]</scope>
</reference>
<evidence type="ECO:0000256" key="3">
    <source>
        <dbReference type="ARBA" id="ARBA00004629"/>
    </source>
</evidence>
<proteinExistence type="inferred from homology"/>
<evidence type="ECO:0000313" key="18">
    <source>
        <dbReference type="Proteomes" id="UP000190274"/>
    </source>
</evidence>
<keyword evidence="18" id="KW-1185">Reference proteome</keyword>
<evidence type="ECO:0000256" key="13">
    <source>
        <dbReference type="ARBA" id="ARBA00023328"/>
    </source>
</evidence>
<evidence type="ECO:0000256" key="12">
    <source>
        <dbReference type="ARBA" id="ARBA00023242"/>
    </source>
</evidence>
<evidence type="ECO:0000256" key="14">
    <source>
        <dbReference type="ARBA" id="ARBA00030453"/>
    </source>
</evidence>
<comment type="subunit">
    <text evidence="15">Component of the DASH complex consisting of ASK1, DAD1, DAD2, DAD3, DAD4, DAM1, DUO1, HSK3, SPC19 and SPC34, with a stoichiometry of one copy of each subunit per complex. Multiple DASH complexes oligomerize to form a ring that encircles spindle microtubules and organizes the rod-like NDC80 complexes of the outer kinetochore. DASH complex oligomerization strengthens microtubule attachments. Within the complex, DAM1 and DUO1 may form the microtubule connections. On cytoplasmic microtubules, DASH complexes appear to form patches instead of rings. Interacts with the outer kinetochore component NDC80; the interaction is direct.</text>
</comment>
<dbReference type="GO" id="GO:0042802">
    <property type="term" value="F:identical protein binding"/>
    <property type="evidence" value="ECO:0007669"/>
    <property type="project" value="EnsemblFungi"/>
</dbReference>
<feature type="compositionally biased region" description="Basic and acidic residues" evidence="16">
    <location>
        <begin position="143"/>
        <end position="153"/>
    </location>
</feature>
<protein>
    <recommendedName>
        <fullName evidence="5">DASH complex subunit DAM1</fullName>
    </recommendedName>
    <alternativeName>
        <fullName evidence="14">Outer kinetochore protein DAM1</fullName>
    </alternativeName>
</protein>
<keyword evidence="9" id="KW-0159">Chromosome partition</keyword>
<dbReference type="GO" id="GO:0071459">
    <property type="term" value="P:protein localization to chromosome, centromeric region"/>
    <property type="evidence" value="ECO:0007669"/>
    <property type="project" value="EnsemblFungi"/>
</dbReference>
<dbReference type="InterPro" id="IPR013962">
    <property type="entry name" value="DASH_Dam1"/>
</dbReference>
<evidence type="ECO:0000256" key="5">
    <source>
        <dbReference type="ARBA" id="ARBA00020497"/>
    </source>
</evidence>
<dbReference type="GO" id="GO:0042729">
    <property type="term" value="C:DASH complex"/>
    <property type="evidence" value="ECO:0007669"/>
    <property type="project" value="EnsemblFungi"/>
</dbReference>
<keyword evidence="12" id="KW-0539">Nucleus</keyword>
<sequence>MQNGKNQPRSNTPVKDHRTATEYRLSISSNPGSRRSSLGTANNNDGSEPDGVVNTYLLPQIRELSDAMITLDSNFTQMNFIHESLVDLNESISALLYGLMCNSWCVDFPNMPHDTAAEIKLMQNLGALEEERKRLTALVEGQETNHEPKEAHKGSSAPTLKPPNASFGLRASPQRNWDTPVVADGGVDFNEDDNTDASFVSNPVADNLPPSAPLAIAERSRRMRRKSILHTMRSSVAGTHEITDPGKRRSLAVSASRIVKPPSRQAITGPARNAALHDHKKFPSPQWPRSKERPPFR</sequence>
<evidence type="ECO:0000256" key="6">
    <source>
        <dbReference type="ARBA" id="ARBA00022454"/>
    </source>
</evidence>
<feature type="compositionally biased region" description="Polar residues" evidence="16">
    <location>
        <begin position="1"/>
        <end position="13"/>
    </location>
</feature>
<evidence type="ECO:0000256" key="11">
    <source>
        <dbReference type="ARBA" id="ARBA00023212"/>
    </source>
</evidence>